<sequence length="106" mass="11394">MSYSIEKIARRVNRQTRSSRHEMEDRLGEIRHDMAALADAVQAYGADALDHASDFASQVSRQGGKALARAGREARRAGSAVQRDPVPAIVAIGVVALVASLLAARR</sequence>
<dbReference type="EMBL" id="RZNJ01000006">
    <property type="protein sequence ID" value="RUT28818.1"/>
    <property type="molecule type" value="Genomic_DNA"/>
</dbReference>
<name>A0A433X431_9HYPH</name>
<organism evidence="2 3">
    <name type="scientific">Arsenicitalea aurantiaca</name>
    <dbReference type="NCBI Taxonomy" id="1783274"/>
    <lineage>
        <taxon>Bacteria</taxon>
        <taxon>Pseudomonadati</taxon>
        <taxon>Pseudomonadota</taxon>
        <taxon>Alphaproteobacteria</taxon>
        <taxon>Hyphomicrobiales</taxon>
        <taxon>Devosiaceae</taxon>
        <taxon>Arsenicitalea</taxon>
    </lineage>
</organism>
<evidence type="ECO:0008006" key="4">
    <source>
        <dbReference type="Google" id="ProtNLM"/>
    </source>
</evidence>
<keyword evidence="1" id="KW-1133">Transmembrane helix</keyword>
<proteinExistence type="predicted"/>
<dbReference type="Proteomes" id="UP000281547">
    <property type="component" value="Unassembled WGS sequence"/>
</dbReference>
<gene>
    <name evidence="2" type="ORF">EMQ25_15630</name>
</gene>
<protein>
    <recommendedName>
        <fullName evidence="4">DUF883 family protein</fullName>
    </recommendedName>
</protein>
<evidence type="ECO:0000313" key="2">
    <source>
        <dbReference type="EMBL" id="RUT28818.1"/>
    </source>
</evidence>
<dbReference type="AlphaFoldDB" id="A0A433X431"/>
<keyword evidence="1" id="KW-0472">Membrane</keyword>
<dbReference type="RefSeq" id="WP_127189542.1">
    <property type="nucleotide sequence ID" value="NZ_RZNJ01000006.1"/>
</dbReference>
<keyword evidence="3" id="KW-1185">Reference proteome</keyword>
<evidence type="ECO:0000313" key="3">
    <source>
        <dbReference type="Proteomes" id="UP000281547"/>
    </source>
</evidence>
<accession>A0A433X431</accession>
<feature type="transmembrane region" description="Helical" evidence="1">
    <location>
        <begin position="86"/>
        <end position="104"/>
    </location>
</feature>
<keyword evidence="1" id="KW-0812">Transmembrane</keyword>
<comment type="caution">
    <text evidence="2">The sequence shown here is derived from an EMBL/GenBank/DDBJ whole genome shotgun (WGS) entry which is preliminary data.</text>
</comment>
<reference evidence="2 3" key="1">
    <citation type="journal article" date="2016" name="Int. J. Syst. Evol. Microbiol.">
        <title>Arsenicitalea aurantiaca gen. nov., sp. nov., a new member of the family Hyphomicrobiaceae, isolated from high-arsenic sediment.</title>
        <authorList>
            <person name="Mu Y."/>
            <person name="Zhou L."/>
            <person name="Zeng X.C."/>
            <person name="Liu L."/>
            <person name="Pan Y."/>
            <person name="Chen X."/>
            <person name="Wang J."/>
            <person name="Li S."/>
            <person name="Li W.J."/>
            <person name="Wang Y."/>
        </authorList>
    </citation>
    <scope>NUCLEOTIDE SEQUENCE [LARGE SCALE GENOMIC DNA]</scope>
    <source>
        <strain evidence="2 3">42-50</strain>
    </source>
</reference>
<evidence type="ECO:0000256" key="1">
    <source>
        <dbReference type="SAM" id="Phobius"/>
    </source>
</evidence>